<comment type="caution">
    <text evidence="4">The sequence shown here is derived from an EMBL/GenBank/DDBJ whole genome shotgun (WGS) entry which is preliminary data.</text>
</comment>
<sequence>MVETHSRRRDFKCVSVTLFVALYDYEARTEDDLSFRKGEKFQIINSTPVLILSLPARALHLQLRQEEQRPPFPVPAAALVVPAGSYGPYGLSSSRDPDILSPDPNTAWPKPSPALPGLSSSAGPFLPDLVGRCSSSFCLEDGKPQRVGQGLRSLVSGPYAARSQPHSLSLSLPLPPFPLPGPGSLPACLTAGLPACLPALADT</sequence>
<keyword evidence="5" id="KW-1185">Reference proteome</keyword>
<evidence type="ECO:0000313" key="5">
    <source>
        <dbReference type="Proteomes" id="UP001591681"/>
    </source>
</evidence>
<feature type="domain" description="SH3" evidence="3">
    <location>
        <begin position="20"/>
        <end position="46"/>
    </location>
</feature>
<proteinExistence type="predicted"/>
<accession>A0ABD1J496</accession>
<feature type="region of interest" description="Disordered" evidence="2">
    <location>
        <begin position="92"/>
        <end position="114"/>
    </location>
</feature>
<evidence type="ECO:0000313" key="4">
    <source>
        <dbReference type="EMBL" id="KAL2081944.1"/>
    </source>
</evidence>
<dbReference type="Proteomes" id="UP001591681">
    <property type="component" value="Unassembled WGS sequence"/>
</dbReference>
<keyword evidence="1" id="KW-0728">SH3 domain</keyword>
<evidence type="ECO:0000259" key="3">
    <source>
        <dbReference type="Pfam" id="PF00018"/>
    </source>
</evidence>
<dbReference type="Pfam" id="PF00018">
    <property type="entry name" value="SH3_1"/>
    <property type="match status" value="1"/>
</dbReference>
<evidence type="ECO:0000256" key="1">
    <source>
        <dbReference type="ARBA" id="ARBA00022443"/>
    </source>
</evidence>
<evidence type="ECO:0000256" key="2">
    <source>
        <dbReference type="SAM" id="MobiDB-lite"/>
    </source>
</evidence>
<dbReference type="SUPFAM" id="SSF50044">
    <property type="entry name" value="SH3-domain"/>
    <property type="match status" value="1"/>
</dbReference>
<dbReference type="Gene3D" id="2.30.30.40">
    <property type="entry name" value="SH3 Domains"/>
    <property type="match status" value="1"/>
</dbReference>
<protein>
    <recommendedName>
        <fullName evidence="3">SH3 domain-containing protein</fullName>
    </recommendedName>
</protein>
<name>A0ABD1J496_9TELE</name>
<organism evidence="4 5">
    <name type="scientific">Coilia grayii</name>
    <name type="common">Gray's grenadier anchovy</name>
    <dbReference type="NCBI Taxonomy" id="363190"/>
    <lineage>
        <taxon>Eukaryota</taxon>
        <taxon>Metazoa</taxon>
        <taxon>Chordata</taxon>
        <taxon>Craniata</taxon>
        <taxon>Vertebrata</taxon>
        <taxon>Euteleostomi</taxon>
        <taxon>Actinopterygii</taxon>
        <taxon>Neopterygii</taxon>
        <taxon>Teleostei</taxon>
        <taxon>Clupei</taxon>
        <taxon>Clupeiformes</taxon>
        <taxon>Clupeoidei</taxon>
        <taxon>Engraulidae</taxon>
        <taxon>Coilinae</taxon>
        <taxon>Coilia</taxon>
    </lineage>
</organism>
<gene>
    <name evidence="4" type="ORF">ACEWY4_021762</name>
</gene>
<dbReference type="AlphaFoldDB" id="A0ABD1J496"/>
<dbReference type="EMBL" id="JBHFQA010000019">
    <property type="protein sequence ID" value="KAL2081944.1"/>
    <property type="molecule type" value="Genomic_DNA"/>
</dbReference>
<dbReference type="InterPro" id="IPR001452">
    <property type="entry name" value="SH3_domain"/>
</dbReference>
<reference evidence="4 5" key="1">
    <citation type="submission" date="2024-09" db="EMBL/GenBank/DDBJ databases">
        <title>A chromosome-level genome assembly of Gray's grenadier anchovy, Coilia grayii.</title>
        <authorList>
            <person name="Fu Z."/>
        </authorList>
    </citation>
    <scope>NUCLEOTIDE SEQUENCE [LARGE SCALE GENOMIC DNA]</scope>
    <source>
        <strain evidence="4">G4</strain>
        <tissue evidence="4">Muscle</tissue>
    </source>
</reference>
<dbReference type="PRINTS" id="PR00452">
    <property type="entry name" value="SH3DOMAIN"/>
</dbReference>
<dbReference type="InterPro" id="IPR036028">
    <property type="entry name" value="SH3-like_dom_sf"/>
</dbReference>